<dbReference type="EMBL" id="UYJE01005402">
    <property type="protein sequence ID" value="VDI37140.1"/>
    <property type="molecule type" value="Genomic_DNA"/>
</dbReference>
<reference evidence="2" key="1">
    <citation type="submission" date="2018-11" db="EMBL/GenBank/DDBJ databases">
        <authorList>
            <person name="Alioto T."/>
            <person name="Alioto T."/>
        </authorList>
    </citation>
    <scope>NUCLEOTIDE SEQUENCE</scope>
</reference>
<dbReference type="OrthoDB" id="6099452at2759"/>
<keyword evidence="3" id="KW-1185">Reference proteome</keyword>
<sequence>MTVIGEHTQVKIPTVSYGAEKTARKSLGFSGKENEQNLPYEGEVKDIEILASIVLSVHPKTIHNRLQSWQGNLDAEIISLRNAWSEGGLKKYQLIGDNWDKNILPSFRTSLQKTLSLHLFNLIAVVDRITPNPAQNITVLDISEIDISTYLPSISEQEQLMTELTFIFATSVISNIPHLEQSLKSIYPKHFEHKYSFFSGIKTVQYPLGLFKCNENKTQELIRLLKQLTEKYVPLRNGEIFEPVFLGGDRLTDERVQSAQTAMSNADSPKEKLEGFISKIEDFHRLMNFLEAIYKLTYNTESASDKGTMHYYRNLLNMRNVKGKVKNASRPFKLLYYTILDAICLLLFLDHLKMTETEKILLENFQHKTKDEKIAWINDICSLLIQQCYMSEFT</sequence>
<protein>
    <recommendedName>
        <fullName evidence="1">DUF6589 domain-containing protein</fullName>
    </recommendedName>
</protein>
<name>A0A8B6EPL2_MYTGA</name>
<comment type="caution">
    <text evidence="2">The sequence shown here is derived from an EMBL/GenBank/DDBJ whole genome shotgun (WGS) entry which is preliminary data.</text>
</comment>
<dbReference type="InterPro" id="IPR046496">
    <property type="entry name" value="DUF6589"/>
</dbReference>
<feature type="domain" description="DUF6589" evidence="1">
    <location>
        <begin position="149"/>
        <end position="361"/>
    </location>
</feature>
<evidence type="ECO:0000313" key="3">
    <source>
        <dbReference type="Proteomes" id="UP000596742"/>
    </source>
</evidence>
<proteinExistence type="predicted"/>
<organism evidence="2 3">
    <name type="scientific">Mytilus galloprovincialis</name>
    <name type="common">Mediterranean mussel</name>
    <dbReference type="NCBI Taxonomy" id="29158"/>
    <lineage>
        <taxon>Eukaryota</taxon>
        <taxon>Metazoa</taxon>
        <taxon>Spiralia</taxon>
        <taxon>Lophotrochozoa</taxon>
        <taxon>Mollusca</taxon>
        <taxon>Bivalvia</taxon>
        <taxon>Autobranchia</taxon>
        <taxon>Pteriomorphia</taxon>
        <taxon>Mytilida</taxon>
        <taxon>Mytiloidea</taxon>
        <taxon>Mytilidae</taxon>
        <taxon>Mytilinae</taxon>
        <taxon>Mytilus</taxon>
    </lineage>
</organism>
<dbReference type="Proteomes" id="UP000596742">
    <property type="component" value="Unassembled WGS sequence"/>
</dbReference>
<evidence type="ECO:0000259" key="1">
    <source>
        <dbReference type="Pfam" id="PF20231"/>
    </source>
</evidence>
<gene>
    <name evidence="2" type="ORF">MGAL_10B070266</name>
</gene>
<accession>A0A8B6EPL2</accession>
<dbReference type="AlphaFoldDB" id="A0A8B6EPL2"/>
<dbReference type="Pfam" id="PF20231">
    <property type="entry name" value="DUF6589"/>
    <property type="match status" value="1"/>
</dbReference>
<evidence type="ECO:0000313" key="2">
    <source>
        <dbReference type="EMBL" id="VDI37140.1"/>
    </source>
</evidence>